<reference evidence="11 12" key="1">
    <citation type="submission" date="2014-04" db="EMBL/GenBank/DDBJ databases">
        <authorList>
            <consortium name="DOE Joint Genome Institute"/>
            <person name="Kuo A."/>
            <person name="Kohler A."/>
            <person name="Jargeat P."/>
            <person name="Nagy L.G."/>
            <person name="Floudas D."/>
            <person name="Copeland A."/>
            <person name="Barry K.W."/>
            <person name="Cichocki N."/>
            <person name="Veneault-Fourrey C."/>
            <person name="LaButti K."/>
            <person name="Lindquist E.A."/>
            <person name="Lipzen A."/>
            <person name="Lundell T."/>
            <person name="Morin E."/>
            <person name="Murat C."/>
            <person name="Sun H."/>
            <person name="Tunlid A."/>
            <person name="Henrissat B."/>
            <person name="Grigoriev I.V."/>
            <person name="Hibbett D.S."/>
            <person name="Martin F."/>
            <person name="Nordberg H.P."/>
            <person name="Cantor M.N."/>
            <person name="Hua S.X."/>
        </authorList>
    </citation>
    <scope>NUCLEOTIDE SEQUENCE [LARGE SCALE GENOMIC DNA]</scope>
    <source>
        <strain evidence="11 12">Ve08.2h10</strain>
    </source>
</reference>
<gene>
    <name evidence="11" type="ORF">PAXRUDRAFT_821118</name>
</gene>
<comment type="similarity">
    <text evidence="2">Belongs to the PNO1 family.</text>
</comment>
<evidence type="ECO:0000256" key="4">
    <source>
        <dbReference type="ARBA" id="ARBA00016042"/>
    </source>
</evidence>
<dbReference type="AlphaFoldDB" id="A0A0D0E6Z3"/>
<dbReference type="Pfam" id="PF22891">
    <property type="entry name" value="KH_PNO1_2nd"/>
    <property type="match status" value="1"/>
</dbReference>
<dbReference type="GO" id="GO:0003723">
    <property type="term" value="F:RNA binding"/>
    <property type="evidence" value="ECO:0007669"/>
    <property type="project" value="UniProtKB-KW"/>
</dbReference>
<evidence type="ECO:0000256" key="9">
    <source>
        <dbReference type="SAM" id="MobiDB-lite"/>
    </source>
</evidence>
<accession>A0A0D0E6Z3</accession>
<organism evidence="11 12">
    <name type="scientific">Paxillus rubicundulus Ve08.2h10</name>
    <dbReference type="NCBI Taxonomy" id="930991"/>
    <lineage>
        <taxon>Eukaryota</taxon>
        <taxon>Fungi</taxon>
        <taxon>Dikarya</taxon>
        <taxon>Basidiomycota</taxon>
        <taxon>Agaricomycotina</taxon>
        <taxon>Agaricomycetes</taxon>
        <taxon>Agaricomycetidae</taxon>
        <taxon>Boletales</taxon>
        <taxon>Paxilineae</taxon>
        <taxon>Paxillaceae</taxon>
        <taxon>Paxillus</taxon>
    </lineage>
</organism>
<comment type="function">
    <text evidence="7">Required for small ribosomal subunit (SSU) synthesis. Has a role in the processing of early nucleolar and late cytoplasmic pre-RNA species.</text>
</comment>
<dbReference type="OrthoDB" id="1932641at2759"/>
<evidence type="ECO:0000256" key="7">
    <source>
        <dbReference type="ARBA" id="ARBA00025554"/>
    </source>
</evidence>
<dbReference type="FunCoup" id="A0A0D0E6Z3">
    <property type="interactions" value="366"/>
</dbReference>
<evidence type="ECO:0000256" key="5">
    <source>
        <dbReference type="ARBA" id="ARBA00022884"/>
    </source>
</evidence>
<dbReference type="InParanoid" id="A0A0D0E6Z3"/>
<evidence type="ECO:0000256" key="8">
    <source>
        <dbReference type="ARBA" id="ARBA00071744"/>
    </source>
</evidence>
<evidence type="ECO:0000256" key="2">
    <source>
        <dbReference type="ARBA" id="ARBA00007515"/>
    </source>
</evidence>
<feature type="domain" description="K Homology" evidence="10">
    <location>
        <begin position="148"/>
        <end position="213"/>
    </location>
</feature>
<evidence type="ECO:0000256" key="6">
    <source>
        <dbReference type="ARBA" id="ARBA00023242"/>
    </source>
</evidence>
<sequence length="236" mass="26104">MQPAPLAHEPIKSNPHTKEDDELMIDIDPGSVPQPSSAPSFPVLPASALRSTVLKSESRRIPIPPHRMTPIKKDWINIFSPLTEILGLQVRMNVQRRCVEIRTSKHTKDIGAIQKGADFVKAYALGFNVNDAIALLRLDDLYLDSFEIKDVKTLHGDHLSRAIGRIAGQDGKTKFTIENTSRTRIVLADTKIHIMGSFQNIKVAKDAIVSLILGSPPGKVYAGLRTVSSRMKQRAM</sequence>
<evidence type="ECO:0000313" key="12">
    <source>
        <dbReference type="Proteomes" id="UP000054538"/>
    </source>
</evidence>
<dbReference type="SUPFAM" id="SSF54791">
    <property type="entry name" value="Eukaryotic type KH-domain (KH-domain type I)"/>
    <property type="match status" value="1"/>
</dbReference>
<keyword evidence="5" id="KW-0694">RNA-binding</keyword>
<dbReference type="PANTHER" id="PTHR12826:SF13">
    <property type="entry name" value="RNA-BINDING PROTEIN PNO1"/>
    <property type="match status" value="1"/>
</dbReference>
<evidence type="ECO:0000256" key="1">
    <source>
        <dbReference type="ARBA" id="ARBA00004604"/>
    </source>
</evidence>
<keyword evidence="12" id="KW-1185">Reference proteome</keyword>
<comment type="subcellular location">
    <subcellularLocation>
        <location evidence="1">Nucleus</location>
        <location evidence="1">Nucleolus</location>
    </subcellularLocation>
</comment>
<proteinExistence type="inferred from homology"/>
<name>A0A0D0E6Z3_9AGAM</name>
<reference evidence="12" key="2">
    <citation type="submission" date="2015-01" db="EMBL/GenBank/DDBJ databases">
        <title>Evolutionary Origins and Diversification of the Mycorrhizal Mutualists.</title>
        <authorList>
            <consortium name="DOE Joint Genome Institute"/>
            <consortium name="Mycorrhizal Genomics Consortium"/>
            <person name="Kohler A."/>
            <person name="Kuo A."/>
            <person name="Nagy L.G."/>
            <person name="Floudas D."/>
            <person name="Copeland A."/>
            <person name="Barry K.W."/>
            <person name="Cichocki N."/>
            <person name="Veneault-Fourrey C."/>
            <person name="LaButti K."/>
            <person name="Lindquist E.A."/>
            <person name="Lipzen A."/>
            <person name="Lundell T."/>
            <person name="Morin E."/>
            <person name="Murat C."/>
            <person name="Riley R."/>
            <person name="Ohm R."/>
            <person name="Sun H."/>
            <person name="Tunlid A."/>
            <person name="Henrissat B."/>
            <person name="Grigoriev I.V."/>
            <person name="Hibbett D.S."/>
            <person name="Martin F."/>
        </authorList>
    </citation>
    <scope>NUCLEOTIDE SEQUENCE [LARGE SCALE GENOMIC DNA]</scope>
    <source>
        <strain evidence="12">Ve08.2h10</strain>
    </source>
</reference>
<dbReference type="CDD" id="cd22391">
    <property type="entry name" value="KH-I_PNO1_rpt1"/>
    <property type="match status" value="1"/>
</dbReference>
<dbReference type="CDD" id="cd22392">
    <property type="entry name" value="KH-I_PNO1_rpt2"/>
    <property type="match status" value="1"/>
</dbReference>
<feature type="region of interest" description="Disordered" evidence="9">
    <location>
        <begin position="1"/>
        <end position="21"/>
    </location>
</feature>
<evidence type="ECO:0000259" key="10">
    <source>
        <dbReference type="SMART" id="SM00322"/>
    </source>
</evidence>
<evidence type="ECO:0000313" key="11">
    <source>
        <dbReference type="EMBL" id="KIL00917.1"/>
    </source>
</evidence>
<dbReference type="InterPro" id="IPR036612">
    <property type="entry name" value="KH_dom_type_1_sf"/>
</dbReference>
<dbReference type="InterPro" id="IPR055211">
    <property type="entry name" value="KH_PNO1_2nd"/>
</dbReference>
<dbReference type="STRING" id="930991.A0A0D0E6Z3"/>
<dbReference type="InterPro" id="IPR004087">
    <property type="entry name" value="KH_dom"/>
</dbReference>
<evidence type="ECO:0000256" key="3">
    <source>
        <dbReference type="ARBA" id="ARBA00011420"/>
    </source>
</evidence>
<dbReference type="PANTHER" id="PTHR12826">
    <property type="entry name" value="RIBONUCLEASE Y"/>
    <property type="match status" value="1"/>
</dbReference>
<dbReference type="SMART" id="SM00322">
    <property type="entry name" value="KH"/>
    <property type="match status" value="1"/>
</dbReference>
<comment type="subunit">
    <text evidence="3">Component of the small ribosomal subunit, ribosomal RNA processing complex (SSU RRP complex).</text>
</comment>
<keyword evidence="6" id="KW-0539">Nucleus</keyword>
<protein>
    <recommendedName>
        <fullName evidence="4">Pre-rRNA-processing protein PNO1</fullName>
    </recommendedName>
    <alternativeName>
        <fullName evidence="8">Pre-rRNA-processing protein pno1</fullName>
    </alternativeName>
</protein>
<dbReference type="HOGENOM" id="CLU_064992_1_0_1"/>
<dbReference type="EMBL" id="KN824824">
    <property type="protein sequence ID" value="KIL00917.1"/>
    <property type="molecule type" value="Genomic_DNA"/>
</dbReference>
<dbReference type="Proteomes" id="UP000054538">
    <property type="component" value="Unassembled WGS sequence"/>
</dbReference>
<dbReference type="InterPro" id="IPR055212">
    <property type="entry name" value="KH-I_PNO1_first"/>
</dbReference>
<dbReference type="GO" id="GO:0005730">
    <property type="term" value="C:nucleolus"/>
    <property type="evidence" value="ECO:0007669"/>
    <property type="project" value="UniProtKB-SubCell"/>
</dbReference>
<dbReference type="FunFam" id="3.30.1370.10:FF:000009">
    <property type="entry name" value="RNA-binding protein PNO1"/>
    <property type="match status" value="1"/>
</dbReference>
<dbReference type="Gene3D" id="3.30.1370.10">
    <property type="entry name" value="K Homology domain, type 1"/>
    <property type="match status" value="1"/>
</dbReference>